<proteinExistence type="predicted"/>
<organism evidence="2 3">
    <name type="scientific">Clohesyomyces aquaticus</name>
    <dbReference type="NCBI Taxonomy" id="1231657"/>
    <lineage>
        <taxon>Eukaryota</taxon>
        <taxon>Fungi</taxon>
        <taxon>Dikarya</taxon>
        <taxon>Ascomycota</taxon>
        <taxon>Pezizomycotina</taxon>
        <taxon>Dothideomycetes</taxon>
        <taxon>Pleosporomycetidae</taxon>
        <taxon>Pleosporales</taxon>
        <taxon>Lindgomycetaceae</taxon>
        <taxon>Clohesyomyces</taxon>
    </lineage>
</organism>
<evidence type="ECO:0000313" key="2">
    <source>
        <dbReference type="EMBL" id="ORY16161.1"/>
    </source>
</evidence>
<reference evidence="2 3" key="1">
    <citation type="submission" date="2016-07" db="EMBL/GenBank/DDBJ databases">
        <title>Pervasive Adenine N6-methylation of Active Genes in Fungi.</title>
        <authorList>
            <consortium name="DOE Joint Genome Institute"/>
            <person name="Mondo S.J."/>
            <person name="Dannebaum R.O."/>
            <person name="Kuo R.C."/>
            <person name="Labutti K."/>
            <person name="Haridas S."/>
            <person name="Kuo A."/>
            <person name="Salamov A."/>
            <person name="Ahrendt S.R."/>
            <person name="Lipzen A."/>
            <person name="Sullivan W."/>
            <person name="Andreopoulos W.B."/>
            <person name="Clum A."/>
            <person name="Lindquist E."/>
            <person name="Daum C."/>
            <person name="Ramamoorthy G.K."/>
            <person name="Gryganskyi A."/>
            <person name="Culley D."/>
            <person name="Magnuson J.K."/>
            <person name="James T.Y."/>
            <person name="O'Malley M.A."/>
            <person name="Stajich J.E."/>
            <person name="Spatafora J.W."/>
            <person name="Visel A."/>
            <person name="Grigoriev I.V."/>
        </authorList>
    </citation>
    <scope>NUCLEOTIDE SEQUENCE [LARGE SCALE GENOMIC DNA]</scope>
    <source>
        <strain evidence="2 3">CBS 115471</strain>
    </source>
</reference>
<feature type="region of interest" description="Disordered" evidence="1">
    <location>
        <begin position="171"/>
        <end position="204"/>
    </location>
</feature>
<comment type="caution">
    <text evidence="2">The sequence shown here is derived from an EMBL/GenBank/DDBJ whole genome shotgun (WGS) entry which is preliminary data.</text>
</comment>
<keyword evidence="3" id="KW-1185">Reference proteome</keyword>
<dbReference type="EMBL" id="MCFA01000020">
    <property type="protein sequence ID" value="ORY16161.1"/>
    <property type="molecule type" value="Genomic_DNA"/>
</dbReference>
<dbReference type="AlphaFoldDB" id="A0A1Y2A0V3"/>
<accession>A0A1Y2A0V3</accession>
<gene>
    <name evidence="2" type="ORF">BCR34DRAFT_584617</name>
</gene>
<sequence>MTGNVALARNCCSGEDNDTPEYTTEGINDGGDQAPADNAAKIGYELEAGALEAVYDTEYCDGTDLKDSKPKDGKLEGIVYHAKSSSGEDQCTMKEWIDVVEAEQADPIIRVDKMIDGSVGKFGDHYEIVLDTNHEFGKAVKDVEDAIVGYHKKFANAPRKFRRRQDAKYSHIHRNAPRDDCAAPTATATESPTATAPPPTPSPTIGCELQHEYPDQGINQMGCICGSTTLPLYHGTFSTHPT</sequence>
<dbReference type="Proteomes" id="UP000193144">
    <property type="component" value="Unassembled WGS sequence"/>
</dbReference>
<evidence type="ECO:0000313" key="3">
    <source>
        <dbReference type="Proteomes" id="UP000193144"/>
    </source>
</evidence>
<feature type="compositionally biased region" description="Low complexity" evidence="1">
    <location>
        <begin position="182"/>
        <end position="194"/>
    </location>
</feature>
<name>A0A1Y2A0V3_9PLEO</name>
<dbReference type="OrthoDB" id="3797888at2759"/>
<protein>
    <submittedName>
        <fullName evidence="2">Uncharacterized protein</fullName>
    </submittedName>
</protein>
<evidence type="ECO:0000256" key="1">
    <source>
        <dbReference type="SAM" id="MobiDB-lite"/>
    </source>
</evidence>
<feature type="region of interest" description="Disordered" evidence="1">
    <location>
        <begin position="1"/>
        <end position="32"/>
    </location>
</feature>